<dbReference type="AlphaFoldDB" id="A0A0G4Q9E5"/>
<dbReference type="GO" id="GO:0003677">
    <property type="term" value="F:DNA binding"/>
    <property type="evidence" value="ECO:0007669"/>
    <property type="project" value="UniProtKB-UniRule"/>
</dbReference>
<dbReference type="Proteomes" id="UP000183920">
    <property type="component" value="Unassembled WGS sequence"/>
</dbReference>
<name>A0A0G4Q9E5_9GAMM</name>
<dbReference type="PANTHER" id="PTHR43479">
    <property type="entry name" value="ACREF/ENVCD OPERON REPRESSOR-RELATED"/>
    <property type="match status" value="1"/>
</dbReference>
<dbReference type="SUPFAM" id="SSF46689">
    <property type="entry name" value="Homeodomain-like"/>
    <property type="match status" value="1"/>
</dbReference>
<sequence>MLLEEQTTDKPRTKPAEVRLEELMNAAETLFLDKGFDATTVSDIVKKAGVAKGTYYHYFSAKTDVLDALRTRYMDWYLDKIDSAMNACSQQDHREKLKQWCEISVIAYVEKQQLHDMLFHQIFHQSSNIHENRALQQIQTLLIAGTENKTWHVTQPELTSTLIYHGMHAAVDNLDYSKEYTAKTLGNMLYQQFTQLLK</sequence>
<dbReference type="Pfam" id="PF00440">
    <property type="entry name" value="TetR_N"/>
    <property type="match status" value="1"/>
</dbReference>
<evidence type="ECO:0000259" key="3">
    <source>
        <dbReference type="PROSITE" id="PS50977"/>
    </source>
</evidence>
<evidence type="ECO:0000313" key="5">
    <source>
        <dbReference type="Proteomes" id="UP000183920"/>
    </source>
</evidence>
<evidence type="ECO:0000256" key="2">
    <source>
        <dbReference type="PROSITE-ProRule" id="PRU00335"/>
    </source>
</evidence>
<evidence type="ECO:0000313" key="4">
    <source>
        <dbReference type="EMBL" id="CRL62547.1"/>
    </source>
</evidence>
<protein>
    <submittedName>
        <fullName evidence="4">HTH-type transcriptional repressor KstR2</fullName>
    </submittedName>
</protein>
<reference evidence="5" key="1">
    <citation type="submission" date="2015-06" db="EMBL/GenBank/DDBJ databases">
        <authorList>
            <person name="Urmite Genomes"/>
        </authorList>
    </citation>
    <scope>NUCLEOTIDE SEQUENCE [LARGE SCALE GENOMIC DNA]</scope>
    <source>
        <strain evidence="5">CSUR P1867</strain>
    </source>
</reference>
<dbReference type="RefSeq" id="WP_072063928.1">
    <property type="nucleotide sequence ID" value="NZ_CVRY01000004.1"/>
</dbReference>
<organism evidence="4 5">
    <name type="scientific">Proteus penneri</name>
    <dbReference type="NCBI Taxonomy" id="102862"/>
    <lineage>
        <taxon>Bacteria</taxon>
        <taxon>Pseudomonadati</taxon>
        <taxon>Pseudomonadota</taxon>
        <taxon>Gammaproteobacteria</taxon>
        <taxon>Enterobacterales</taxon>
        <taxon>Morganellaceae</taxon>
        <taxon>Proteus</taxon>
    </lineage>
</organism>
<dbReference type="PANTHER" id="PTHR43479:SF11">
    <property type="entry name" value="ACREF_ENVCD OPERON REPRESSOR-RELATED"/>
    <property type="match status" value="1"/>
</dbReference>
<gene>
    <name evidence="4" type="primary">kstR2</name>
    <name evidence="4" type="ORF">BN1804_02005</name>
</gene>
<accession>A0A0G4Q9E5</accession>
<dbReference type="InterPro" id="IPR009057">
    <property type="entry name" value="Homeodomain-like_sf"/>
</dbReference>
<dbReference type="PRINTS" id="PR00455">
    <property type="entry name" value="HTHTETR"/>
</dbReference>
<keyword evidence="1 2" id="KW-0238">DNA-binding</keyword>
<dbReference type="InterPro" id="IPR001647">
    <property type="entry name" value="HTH_TetR"/>
</dbReference>
<dbReference type="Gene3D" id="1.10.357.10">
    <property type="entry name" value="Tetracycline Repressor, domain 2"/>
    <property type="match status" value="1"/>
</dbReference>
<feature type="domain" description="HTH tetR-type" evidence="3">
    <location>
        <begin position="17"/>
        <end position="77"/>
    </location>
</feature>
<proteinExistence type="predicted"/>
<dbReference type="InterPro" id="IPR050624">
    <property type="entry name" value="HTH-type_Tx_Regulator"/>
</dbReference>
<dbReference type="EMBL" id="CVRY01000004">
    <property type="protein sequence ID" value="CRL62547.1"/>
    <property type="molecule type" value="Genomic_DNA"/>
</dbReference>
<dbReference type="PROSITE" id="PS50977">
    <property type="entry name" value="HTH_TETR_2"/>
    <property type="match status" value="1"/>
</dbReference>
<evidence type="ECO:0000256" key="1">
    <source>
        <dbReference type="ARBA" id="ARBA00023125"/>
    </source>
</evidence>
<feature type="DNA-binding region" description="H-T-H motif" evidence="2">
    <location>
        <begin position="40"/>
        <end position="59"/>
    </location>
</feature>